<protein>
    <submittedName>
        <fullName evidence="6">LytTR family transcriptional regulator</fullName>
    </submittedName>
</protein>
<keyword evidence="4" id="KW-0804">Transcription</keyword>
<dbReference type="Pfam" id="PF04397">
    <property type="entry name" value="LytTR"/>
    <property type="match status" value="1"/>
</dbReference>
<evidence type="ECO:0000256" key="1">
    <source>
        <dbReference type="ARBA" id="ARBA00022490"/>
    </source>
</evidence>
<keyword evidence="3" id="KW-0238">DNA-binding</keyword>
<dbReference type="Gene3D" id="2.40.50.1020">
    <property type="entry name" value="LytTr DNA-binding domain"/>
    <property type="match status" value="1"/>
</dbReference>
<dbReference type="OrthoDB" id="9808614at2"/>
<keyword evidence="1" id="KW-0963">Cytoplasm</keyword>
<evidence type="ECO:0000313" key="6">
    <source>
        <dbReference type="EMBL" id="RNM30392.1"/>
    </source>
</evidence>
<feature type="domain" description="HTH LytTR-type" evidence="5">
    <location>
        <begin position="40"/>
        <end position="143"/>
    </location>
</feature>
<keyword evidence="7" id="KW-1185">Reference proteome</keyword>
<proteinExistence type="predicted"/>
<reference evidence="6 7" key="1">
    <citation type="submission" date="2018-11" db="EMBL/GenBank/DDBJ databases">
        <title>Clostridium sp. nov., a member of the family Erysipelotrichaceae isolated from pig faeces.</title>
        <authorList>
            <person name="Chang Y.-H."/>
        </authorList>
    </citation>
    <scope>NUCLEOTIDE SEQUENCE [LARGE SCALE GENOMIC DNA]</scope>
    <source>
        <strain evidence="6 7">YH-panp20</strain>
    </source>
</reference>
<dbReference type="GO" id="GO:0003677">
    <property type="term" value="F:DNA binding"/>
    <property type="evidence" value="ECO:0007669"/>
    <property type="project" value="UniProtKB-KW"/>
</dbReference>
<dbReference type="PROSITE" id="PS50930">
    <property type="entry name" value="HTH_LYTTR"/>
    <property type="match status" value="1"/>
</dbReference>
<organism evidence="6 7">
    <name type="scientific">Absicoccus porci</name>
    <dbReference type="NCBI Taxonomy" id="2486576"/>
    <lineage>
        <taxon>Bacteria</taxon>
        <taxon>Bacillati</taxon>
        <taxon>Bacillota</taxon>
        <taxon>Erysipelotrichia</taxon>
        <taxon>Erysipelotrichales</taxon>
        <taxon>Erysipelotrichaceae</taxon>
        <taxon>Absicoccus</taxon>
    </lineage>
</organism>
<evidence type="ECO:0000256" key="3">
    <source>
        <dbReference type="ARBA" id="ARBA00023125"/>
    </source>
</evidence>
<dbReference type="RefSeq" id="WP_128520306.1">
    <property type="nucleotide sequence ID" value="NZ_RJQC01000002.1"/>
</dbReference>
<dbReference type="EMBL" id="RJQC01000002">
    <property type="protein sequence ID" value="RNM30392.1"/>
    <property type="molecule type" value="Genomic_DNA"/>
</dbReference>
<gene>
    <name evidence="6" type="ORF">EDX97_06280</name>
</gene>
<dbReference type="InterPro" id="IPR007492">
    <property type="entry name" value="LytTR_DNA-bd_dom"/>
</dbReference>
<evidence type="ECO:0000313" key="7">
    <source>
        <dbReference type="Proteomes" id="UP000276568"/>
    </source>
</evidence>
<dbReference type="PANTHER" id="PTHR37299">
    <property type="entry name" value="TRANSCRIPTIONAL REGULATOR-RELATED"/>
    <property type="match status" value="1"/>
</dbReference>
<dbReference type="InterPro" id="IPR046947">
    <property type="entry name" value="LytR-like"/>
</dbReference>
<sequence>MKAEIKIENCPEPYAIIYTPEINKEVQRILSYMQQNTQTLIGQKEDRQYVLFINEIVFVQVKEEKTYVYTMNQMYRSKQRLYELKQILGHDFVQISKSSIVRMQACESVEVDFGGVLVLHVKNGLKTYVSRHYLKNFKKQIGL</sequence>
<dbReference type="Proteomes" id="UP000276568">
    <property type="component" value="Unassembled WGS sequence"/>
</dbReference>
<dbReference type="SMART" id="SM00850">
    <property type="entry name" value="LytTR"/>
    <property type="match status" value="1"/>
</dbReference>
<name>A0A3N0I224_9FIRM</name>
<comment type="caution">
    <text evidence="6">The sequence shown here is derived from an EMBL/GenBank/DDBJ whole genome shotgun (WGS) entry which is preliminary data.</text>
</comment>
<evidence type="ECO:0000256" key="4">
    <source>
        <dbReference type="ARBA" id="ARBA00023163"/>
    </source>
</evidence>
<dbReference type="AlphaFoldDB" id="A0A3N0I224"/>
<accession>A0A3N0I224</accession>
<keyword evidence="2" id="KW-0805">Transcription regulation</keyword>
<dbReference type="PANTHER" id="PTHR37299:SF2">
    <property type="entry name" value="HTH LYTTR-TYPE DOMAIN-CONTAINING PROTEIN"/>
    <property type="match status" value="1"/>
</dbReference>
<evidence type="ECO:0000256" key="2">
    <source>
        <dbReference type="ARBA" id="ARBA00023015"/>
    </source>
</evidence>
<evidence type="ECO:0000259" key="5">
    <source>
        <dbReference type="PROSITE" id="PS50930"/>
    </source>
</evidence>
<dbReference type="GO" id="GO:0000156">
    <property type="term" value="F:phosphorelay response regulator activity"/>
    <property type="evidence" value="ECO:0007669"/>
    <property type="project" value="InterPro"/>
</dbReference>